<dbReference type="OrthoDB" id="3017424at2759"/>
<name>A0A8H6WYZ2_9AGAR</name>
<evidence type="ECO:0000313" key="1">
    <source>
        <dbReference type="EMBL" id="KAF7331229.1"/>
    </source>
</evidence>
<proteinExistence type="predicted"/>
<dbReference type="Proteomes" id="UP000623467">
    <property type="component" value="Unassembled WGS sequence"/>
</dbReference>
<dbReference type="AlphaFoldDB" id="A0A8H6WYZ2"/>
<evidence type="ECO:0000313" key="2">
    <source>
        <dbReference type="Proteomes" id="UP000623467"/>
    </source>
</evidence>
<organism evidence="1 2">
    <name type="scientific">Mycena sanguinolenta</name>
    <dbReference type="NCBI Taxonomy" id="230812"/>
    <lineage>
        <taxon>Eukaryota</taxon>
        <taxon>Fungi</taxon>
        <taxon>Dikarya</taxon>
        <taxon>Basidiomycota</taxon>
        <taxon>Agaricomycotina</taxon>
        <taxon>Agaricomycetes</taxon>
        <taxon>Agaricomycetidae</taxon>
        <taxon>Agaricales</taxon>
        <taxon>Marasmiineae</taxon>
        <taxon>Mycenaceae</taxon>
        <taxon>Mycena</taxon>
    </lineage>
</organism>
<dbReference type="EMBL" id="JACAZH010000060">
    <property type="protein sequence ID" value="KAF7331229.1"/>
    <property type="molecule type" value="Genomic_DNA"/>
</dbReference>
<accession>A0A8H6WYZ2</accession>
<dbReference type="Gene3D" id="3.80.10.10">
    <property type="entry name" value="Ribonuclease Inhibitor"/>
    <property type="match status" value="1"/>
</dbReference>
<dbReference type="InterPro" id="IPR032675">
    <property type="entry name" value="LRR_dom_sf"/>
</dbReference>
<sequence length="635" mass="71831">MLPPEVERAIVVDYLVDETTLRSCALAYGRLCYWAQSRLFHTITIRCDWALKGHKLAQGPWMRRLARLFAVLDTSPHLSSHIRVIHLERSFPALLAVLASRNWDTLDALHLYEIPRGDEHDYRALESLHRLVSAPALRTLKLAFDDMVWSKAYFQNLLSHCSPTITDLRLENCHDDPGAHADVEYPLSDAASQRRLVPQITRLGLIYAPAAIAALNELSFPLDLTRVRHLEYYGSHPAPPNSLGSLLRRTGIRSTIQSLKVYPDEDDTLDTLDFNFPSLRRIECRFTYDALSNLFPRIPVGNQLTELALTTTHDKWQADEDPDLETDSHQHHLGLQLESILPEKLPSLRAVVVENSAIKSYGGELECEIFEIAALSDFHTIPSLLRVARRVLEWIEPLLYRVVMIGRSSKKDEACRRALKLKPTVLAKGVQHLFVTSLSSWPEEDIHSLLRLCAPQLLSLADCSTTFYKPTLLPVLLHAVRLRRWAGRLEHLFGDHSAIDLSFPAFRTITHMDIFDEFTDENDEVICAGLSALPHLTHLCLNDTTSLDTIPRIFTQCLSLQLLVLMDAEEEIINEIAHNPPTTDVRFVVSGGGGYSNDWEVGARGGIDSWAAAEDFVARKRRGEIEASFYLLDHF</sequence>
<gene>
    <name evidence="1" type="ORF">MSAN_02441700</name>
</gene>
<reference evidence="1" key="1">
    <citation type="submission" date="2020-05" db="EMBL/GenBank/DDBJ databases">
        <title>Mycena genomes resolve the evolution of fungal bioluminescence.</title>
        <authorList>
            <person name="Tsai I.J."/>
        </authorList>
    </citation>
    <scope>NUCLEOTIDE SEQUENCE</scope>
    <source>
        <strain evidence="1">160909Yilan</strain>
    </source>
</reference>
<protein>
    <submittedName>
        <fullName evidence="1">Uncharacterized protein</fullName>
    </submittedName>
</protein>
<keyword evidence="2" id="KW-1185">Reference proteome</keyword>
<comment type="caution">
    <text evidence="1">The sequence shown here is derived from an EMBL/GenBank/DDBJ whole genome shotgun (WGS) entry which is preliminary data.</text>
</comment>